<sequence>MLEHWTAYQPELAKSYEEKGYWKRENFSQVFDNIAERFWDREALVGGEQRFTYGELKKGSDRLALHFLKMGLKHEDRIVIQLTNIPEFVFIYLALQKIGVIPVMCLAQHRYTEISQIAAKAKAVGYIIPGFANKFNYVELVDQVAAELPYMKYKMIAGLNQEIPEGYLYINDLLAVPADGEDDPELLKKYLPDPHDVCILLLSGGTTGIPKLIPREYNAYRYVAEESSRELGYNMYTVQLAVAPVAHNMVLAAPGIQGAFSFGGKVVMGTSPRTEDICKLIEKEKITHIPMVPAMVINMLNFEDRSKYDLSSWKIVINGGSKIEPVVAARVYPELGCRLISQFGMSEGTITQTSLFDSDEVTYNTIGLPVSPADEWKIIDKDTGELIAESVHDGSARFRGETERPGEIIFRGPYTIRGYYDAPDHNKKAFTEDGFYRSGDLAAMHASGKGFVIMGRIKDAINRGGEKFSCEEVENLVLKHEKIHDAALVPMPDHVLGEKACLFVSMRNPGDTITLKEIVEFLSGKLAKFKLPERLEIRDDLPHTNIGKVKKEELRVEIYAIMAEEEKNKA</sequence>
<evidence type="ECO:0000313" key="6">
    <source>
        <dbReference type="Proteomes" id="UP000093044"/>
    </source>
</evidence>
<accession>A0A1B2I603</accession>
<dbReference type="Pfam" id="PF13193">
    <property type="entry name" value="AMP-binding_C"/>
    <property type="match status" value="1"/>
</dbReference>
<organism evidence="5 6">
    <name type="scientific">Cloacibacillus porcorum</name>
    <dbReference type="NCBI Taxonomy" id="1197717"/>
    <lineage>
        <taxon>Bacteria</taxon>
        <taxon>Thermotogati</taxon>
        <taxon>Synergistota</taxon>
        <taxon>Synergistia</taxon>
        <taxon>Synergistales</taxon>
        <taxon>Synergistaceae</taxon>
        <taxon>Cloacibacillus</taxon>
    </lineage>
</organism>
<reference evidence="5" key="1">
    <citation type="submission" date="2016-08" db="EMBL/GenBank/DDBJ databases">
        <title>Complete genome of Cloacibacillus porcorum.</title>
        <authorList>
            <person name="Looft T."/>
            <person name="Bayles D.O."/>
            <person name="Alt D.P."/>
        </authorList>
    </citation>
    <scope>NUCLEOTIDE SEQUENCE [LARGE SCALE GENOMIC DNA]</scope>
    <source>
        <strain evidence="5">CL-84</strain>
    </source>
</reference>
<dbReference type="Gene3D" id="2.30.38.10">
    <property type="entry name" value="Luciferase, Domain 3"/>
    <property type="match status" value="1"/>
</dbReference>
<dbReference type="InterPro" id="IPR045851">
    <property type="entry name" value="AMP-bd_C_sf"/>
</dbReference>
<keyword evidence="6" id="KW-1185">Reference proteome</keyword>
<dbReference type="Gene3D" id="3.40.50.980">
    <property type="match status" value="2"/>
</dbReference>
<dbReference type="Gene3D" id="3.30.300.30">
    <property type="match status" value="1"/>
</dbReference>
<evidence type="ECO:0000313" key="5">
    <source>
        <dbReference type="EMBL" id="ANZ45405.1"/>
    </source>
</evidence>
<comment type="similarity">
    <text evidence="1">Belongs to the ATP-dependent AMP-binding enzyme family.</text>
</comment>
<dbReference type="STRING" id="1197717.BED41_10225"/>
<dbReference type="Proteomes" id="UP000093044">
    <property type="component" value="Chromosome"/>
</dbReference>
<evidence type="ECO:0008006" key="7">
    <source>
        <dbReference type="Google" id="ProtNLM"/>
    </source>
</evidence>
<evidence type="ECO:0000256" key="2">
    <source>
        <dbReference type="ARBA" id="ARBA00022598"/>
    </source>
</evidence>
<dbReference type="EMBL" id="CP016757">
    <property type="protein sequence ID" value="ANZ45405.1"/>
    <property type="molecule type" value="Genomic_DNA"/>
</dbReference>
<evidence type="ECO:0000256" key="1">
    <source>
        <dbReference type="ARBA" id="ARBA00006432"/>
    </source>
</evidence>
<dbReference type="InterPro" id="IPR000873">
    <property type="entry name" value="AMP-dep_synth/lig_dom"/>
</dbReference>
<dbReference type="PANTHER" id="PTHR43201">
    <property type="entry name" value="ACYL-COA SYNTHETASE"/>
    <property type="match status" value="1"/>
</dbReference>
<dbReference type="GO" id="GO:0031956">
    <property type="term" value="F:medium-chain fatty acid-CoA ligase activity"/>
    <property type="evidence" value="ECO:0007669"/>
    <property type="project" value="TreeGrafter"/>
</dbReference>
<dbReference type="InterPro" id="IPR025110">
    <property type="entry name" value="AMP-bd_C"/>
</dbReference>
<dbReference type="Pfam" id="PF00501">
    <property type="entry name" value="AMP-binding"/>
    <property type="match status" value="1"/>
</dbReference>
<evidence type="ECO:0000259" key="4">
    <source>
        <dbReference type="Pfam" id="PF13193"/>
    </source>
</evidence>
<name>A0A1B2I603_9BACT</name>
<dbReference type="AlphaFoldDB" id="A0A1B2I603"/>
<keyword evidence="2" id="KW-0436">Ligase</keyword>
<protein>
    <recommendedName>
        <fullName evidence="7">2,3-dihydroxybenzoate-AMP ligase</fullName>
    </recommendedName>
</protein>
<gene>
    <name evidence="5" type="ORF">BED41_10225</name>
</gene>
<feature type="domain" description="AMP-dependent synthetase/ligase" evidence="3">
    <location>
        <begin position="32"/>
        <end position="420"/>
    </location>
</feature>
<dbReference type="GeneID" id="83058225"/>
<dbReference type="RefSeq" id="WP_066745641.1">
    <property type="nucleotide sequence ID" value="NZ_CP016757.1"/>
</dbReference>
<dbReference type="SUPFAM" id="SSF56801">
    <property type="entry name" value="Acetyl-CoA synthetase-like"/>
    <property type="match status" value="1"/>
</dbReference>
<dbReference type="PANTHER" id="PTHR43201:SF5">
    <property type="entry name" value="MEDIUM-CHAIN ACYL-COA LIGASE ACSF2, MITOCHONDRIAL"/>
    <property type="match status" value="1"/>
</dbReference>
<dbReference type="InterPro" id="IPR020845">
    <property type="entry name" value="AMP-binding_CS"/>
</dbReference>
<proteinExistence type="inferred from homology"/>
<dbReference type="KEGG" id="cpor:BED41_10225"/>
<dbReference type="PROSITE" id="PS00455">
    <property type="entry name" value="AMP_BINDING"/>
    <property type="match status" value="1"/>
</dbReference>
<evidence type="ECO:0000259" key="3">
    <source>
        <dbReference type="Pfam" id="PF00501"/>
    </source>
</evidence>
<feature type="domain" description="AMP-binding enzyme C-terminal" evidence="4">
    <location>
        <begin position="472"/>
        <end position="548"/>
    </location>
</feature>
<dbReference type="GO" id="GO:0006631">
    <property type="term" value="P:fatty acid metabolic process"/>
    <property type="evidence" value="ECO:0007669"/>
    <property type="project" value="TreeGrafter"/>
</dbReference>